<name>A0A0R2D519_9LACO</name>
<dbReference type="InterPro" id="IPR004715">
    <property type="entry name" value="PTS_IIA_fruc"/>
</dbReference>
<evidence type="ECO:0000256" key="5">
    <source>
        <dbReference type="ARBA" id="ARBA00022683"/>
    </source>
</evidence>
<evidence type="ECO:0000256" key="2">
    <source>
        <dbReference type="ARBA" id="ARBA00022553"/>
    </source>
</evidence>
<dbReference type="Gene3D" id="3.40.930.10">
    <property type="entry name" value="Mannitol-specific EII, Chain A"/>
    <property type="match status" value="1"/>
</dbReference>
<keyword evidence="3" id="KW-0762">Sugar transport</keyword>
<proteinExistence type="predicted"/>
<evidence type="ECO:0000256" key="1">
    <source>
        <dbReference type="ARBA" id="ARBA00022448"/>
    </source>
</evidence>
<feature type="domain" description="PTS EIIA type-2" evidence="6">
    <location>
        <begin position="4"/>
        <end position="148"/>
    </location>
</feature>
<protein>
    <submittedName>
        <fullName evidence="7">PTS system protein</fullName>
    </submittedName>
</protein>
<keyword evidence="8" id="KW-1185">Reference proteome</keyword>
<dbReference type="Proteomes" id="UP000051638">
    <property type="component" value="Unassembled WGS sequence"/>
</dbReference>
<dbReference type="GO" id="GO:0009401">
    <property type="term" value="P:phosphoenolpyruvate-dependent sugar phosphotransferase system"/>
    <property type="evidence" value="ECO:0007669"/>
    <property type="project" value="UniProtKB-KW"/>
</dbReference>
<dbReference type="PANTHER" id="PTHR47738:SF2">
    <property type="entry name" value="PTS SYSTEM FRUCTOSE-LIKE EIIA COMPONENT"/>
    <property type="match status" value="1"/>
</dbReference>
<dbReference type="CDD" id="cd00211">
    <property type="entry name" value="PTS_IIA_fru"/>
    <property type="match status" value="1"/>
</dbReference>
<reference evidence="7 8" key="1">
    <citation type="journal article" date="2015" name="Genome Announc.">
        <title>Expanding the biotechnology potential of lactobacilli through comparative genomics of 213 strains and associated genera.</title>
        <authorList>
            <person name="Sun Z."/>
            <person name="Harris H.M."/>
            <person name="McCann A."/>
            <person name="Guo C."/>
            <person name="Argimon S."/>
            <person name="Zhang W."/>
            <person name="Yang X."/>
            <person name="Jeffery I.B."/>
            <person name="Cooney J.C."/>
            <person name="Kagawa T.F."/>
            <person name="Liu W."/>
            <person name="Song Y."/>
            <person name="Salvetti E."/>
            <person name="Wrobel A."/>
            <person name="Rasinkangas P."/>
            <person name="Parkhill J."/>
            <person name="Rea M.C."/>
            <person name="O'Sullivan O."/>
            <person name="Ritari J."/>
            <person name="Douillard F.P."/>
            <person name="Paul Ross R."/>
            <person name="Yang R."/>
            <person name="Briner A.E."/>
            <person name="Felis G.E."/>
            <person name="de Vos W.M."/>
            <person name="Barrangou R."/>
            <person name="Klaenhammer T.R."/>
            <person name="Caufield P.W."/>
            <person name="Cui Y."/>
            <person name="Zhang H."/>
            <person name="O'Toole P.W."/>
        </authorList>
    </citation>
    <scope>NUCLEOTIDE SEQUENCE [LARGE SCALE GENOMIC DNA]</scope>
    <source>
        <strain evidence="7 8">DSM 20253</strain>
    </source>
</reference>
<evidence type="ECO:0000256" key="3">
    <source>
        <dbReference type="ARBA" id="ARBA00022597"/>
    </source>
</evidence>
<dbReference type="STRING" id="1423796.FC24_GL000576"/>
<sequence>METEIFSKSNILFDQTSQTQDEAFKKMAQFVADRGYVTSAQAYYQGLIAREKETTTGFKNGIAIPHSDDDSVKAAGLFLIKFRHRIEWHALDQQPVQVAFTLTIPKTGSKKHLRLLSLIARKLMDETFTQAVLTETDLDKLTQLIAAIN</sequence>
<accession>A0A0R2D519</accession>
<dbReference type="AlphaFoldDB" id="A0A0R2D519"/>
<keyword evidence="5" id="KW-0598">Phosphotransferase system</keyword>
<evidence type="ECO:0000313" key="8">
    <source>
        <dbReference type="Proteomes" id="UP000051638"/>
    </source>
</evidence>
<evidence type="ECO:0000313" key="7">
    <source>
        <dbReference type="EMBL" id="KRM99214.1"/>
    </source>
</evidence>
<organism evidence="7 8">
    <name type="scientific">Loigolactobacillus rennini DSM 20253</name>
    <dbReference type="NCBI Taxonomy" id="1423796"/>
    <lineage>
        <taxon>Bacteria</taxon>
        <taxon>Bacillati</taxon>
        <taxon>Bacillota</taxon>
        <taxon>Bacilli</taxon>
        <taxon>Lactobacillales</taxon>
        <taxon>Lactobacillaceae</taxon>
        <taxon>Loigolactobacillus</taxon>
    </lineage>
</organism>
<dbReference type="GO" id="GO:0016020">
    <property type="term" value="C:membrane"/>
    <property type="evidence" value="ECO:0007669"/>
    <property type="project" value="InterPro"/>
</dbReference>
<dbReference type="InterPro" id="IPR051541">
    <property type="entry name" value="PTS_SugarTrans_NitroReg"/>
</dbReference>
<dbReference type="InterPro" id="IPR016152">
    <property type="entry name" value="PTrfase/Anion_transptr"/>
</dbReference>
<dbReference type="PATRIC" id="fig|1423796.3.peg.593"/>
<keyword evidence="2" id="KW-0597">Phosphoprotein</keyword>
<comment type="caution">
    <text evidence="7">The sequence shown here is derived from an EMBL/GenBank/DDBJ whole genome shotgun (WGS) entry which is preliminary data.</text>
</comment>
<dbReference type="PANTHER" id="PTHR47738">
    <property type="entry name" value="PTS SYSTEM FRUCTOSE-LIKE EIIA COMPONENT-RELATED"/>
    <property type="match status" value="1"/>
</dbReference>
<evidence type="ECO:0000259" key="6">
    <source>
        <dbReference type="PROSITE" id="PS51094"/>
    </source>
</evidence>
<dbReference type="GO" id="GO:0008982">
    <property type="term" value="F:protein-N(PI)-phosphohistidine-sugar phosphotransferase activity"/>
    <property type="evidence" value="ECO:0007669"/>
    <property type="project" value="InterPro"/>
</dbReference>
<dbReference type="InterPro" id="IPR002178">
    <property type="entry name" value="PTS_EIIA_type-2_dom"/>
</dbReference>
<keyword evidence="4" id="KW-0808">Transferase</keyword>
<dbReference type="RefSeq" id="WP_057873398.1">
    <property type="nucleotide sequence ID" value="NZ_AYYI01000020.1"/>
</dbReference>
<dbReference type="SUPFAM" id="SSF55804">
    <property type="entry name" value="Phoshotransferase/anion transport protein"/>
    <property type="match status" value="1"/>
</dbReference>
<evidence type="ECO:0000256" key="4">
    <source>
        <dbReference type="ARBA" id="ARBA00022679"/>
    </source>
</evidence>
<dbReference type="OrthoDB" id="95460at2"/>
<dbReference type="PROSITE" id="PS51094">
    <property type="entry name" value="PTS_EIIA_TYPE_2"/>
    <property type="match status" value="1"/>
</dbReference>
<dbReference type="NCBIfam" id="TIGR00848">
    <property type="entry name" value="fruA"/>
    <property type="match status" value="1"/>
</dbReference>
<dbReference type="EMBL" id="AYYI01000020">
    <property type="protein sequence ID" value="KRM99214.1"/>
    <property type="molecule type" value="Genomic_DNA"/>
</dbReference>
<dbReference type="Pfam" id="PF00359">
    <property type="entry name" value="PTS_EIIA_2"/>
    <property type="match status" value="1"/>
</dbReference>
<gene>
    <name evidence="7" type="ORF">FC24_GL000576</name>
</gene>
<keyword evidence="1" id="KW-0813">Transport</keyword>